<protein>
    <submittedName>
        <fullName evidence="2">Uncharacterized protein</fullName>
    </submittedName>
</protein>
<reference evidence="2" key="1">
    <citation type="submission" date="2020-02" db="EMBL/GenBank/DDBJ databases">
        <authorList>
            <person name="Meier V. D."/>
        </authorList>
    </citation>
    <scope>NUCLEOTIDE SEQUENCE</scope>
    <source>
        <strain evidence="2">AVDCRST_MAG53</strain>
    </source>
</reference>
<name>A0A6J4T697_9ACTN</name>
<dbReference type="AlphaFoldDB" id="A0A6J4T697"/>
<proteinExistence type="predicted"/>
<organism evidence="2">
    <name type="scientific">uncultured Solirubrobacteraceae bacterium</name>
    <dbReference type="NCBI Taxonomy" id="1162706"/>
    <lineage>
        <taxon>Bacteria</taxon>
        <taxon>Bacillati</taxon>
        <taxon>Actinomycetota</taxon>
        <taxon>Thermoleophilia</taxon>
        <taxon>Solirubrobacterales</taxon>
        <taxon>Solirubrobacteraceae</taxon>
        <taxon>environmental samples</taxon>
    </lineage>
</organism>
<evidence type="ECO:0000313" key="2">
    <source>
        <dbReference type="EMBL" id="CAA9514298.1"/>
    </source>
</evidence>
<evidence type="ECO:0000256" key="1">
    <source>
        <dbReference type="SAM" id="MobiDB-lite"/>
    </source>
</evidence>
<dbReference type="EMBL" id="CADCVR010000089">
    <property type="protein sequence ID" value="CAA9514298.1"/>
    <property type="molecule type" value="Genomic_DNA"/>
</dbReference>
<sequence length="62" mass="6567">MPAHPRRNAFAEAGKSSDGLAPRNPVRKASAGRDQSADYARRSRRYTIADAGSIPAVSIATV</sequence>
<accession>A0A6J4T697</accession>
<gene>
    <name evidence="2" type="ORF">AVDCRST_MAG53-2968</name>
</gene>
<feature type="region of interest" description="Disordered" evidence="1">
    <location>
        <begin position="1"/>
        <end position="41"/>
    </location>
</feature>